<comment type="caution">
    <text evidence="2">The sequence shown here is derived from an EMBL/GenBank/DDBJ whole genome shotgun (WGS) entry which is preliminary data.</text>
</comment>
<dbReference type="InterPro" id="IPR000192">
    <property type="entry name" value="Aminotrans_V_dom"/>
</dbReference>
<keyword evidence="2" id="KW-0032">Aminotransferase</keyword>
<feature type="domain" description="Aminotransferase class V" evidence="1">
    <location>
        <begin position="65"/>
        <end position="305"/>
    </location>
</feature>
<sequence>MHVIQYWRLSNECLPPRLDGMHPSRDRFSAGRGYLAACTLGLPADVTRDAVRRDLERWSAGEATAADYSSALERARGHAATLLGTRADRIATGSQVSVFAGLAAASAPAGAEVLCVDGDFSSVVAPFLARGDLRVRHVPLGALADEITPSTWLVSYSLVQSATGEVADAASVAEAARAAGALILLDTTQATGWMPTTGLDADLIVCHAYKWLGAPRGAAFAAVSDRAVDEFIPHTAGWYSGDDPWASCYGPELHLAEGARRFEVSPAWHAWAGAEAALGFAAALDMREVQLHDVGLANAFRERLGLAASDSAIVTWPDADGSDLAALTASGVVASGRAGRARVAFHLWNDEDDVASAAAAVTGRRMPLSASR</sequence>
<dbReference type="InterPro" id="IPR015422">
    <property type="entry name" value="PyrdxlP-dep_Trfase_small"/>
</dbReference>
<organism evidence="2 3">
    <name type="scientific">Agromyces humatus</name>
    <dbReference type="NCBI Taxonomy" id="279573"/>
    <lineage>
        <taxon>Bacteria</taxon>
        <taxon>Bacillati</taxon>
        <taxon>Actinomycetota</taxon>
        <taxon>Actinomycetes</taxon>
        <taxon>Micrococcales</taxon>
        <taxon>Microbacteriaceae</taxon>
        <taxon>Agromyces</taxon>
    </lineage>
</organism>
<dbReference type="InterPro" id="IPR015424">
    <property type="entry name" value="PyrdxlP-dep_Trfase"/>
</dbReference>
<accession>A0ABP4WY46</accession>
<dbReference type="Pfam" id="PF00266">
    <property type="entry name" value="Aminotran_5"/>
    <property type="match status" value="1"/>
</dbReference>
<gene>
    <name evidence="2" type="ORF">GCM10009747_27260</name>
</gene>
<dbReference type="PANTHER" id="PTHR43586:SF21">
    <property type="entry name" value="PYRIDOXAL PHOSPHATE (PLP)-DEPENDENT ASPARTATE AMINOTRANSFERASE SUPERFAMILY"/>
    <property type="match status" value="1"/>
</dbReference>
<dbReference type="PANTHER" id="PTHR43586">
    <property type="entry name" value="CYSTEINE DESULFURASE"/>
    <property type="match status" value="1"/>
</dbReference>
<evidence type="ECO:0000313" key="3">
    <source>
        <dbReference type="Proteomes" id="UP001500506"/>
    </source>
</evidence>
<dbReference type="Gene3D" id="3.40.640.10">
    <property type="entry name" value="Type I PLP-dependent aspartate aminotransferase-like (Major domain)"/>
    <property type="match status" value="1"/>
</dbReference>
<keyword evidence="2" id="KW-0808">Transferase</keyword>
<dbReference type="InterPro" id="IPR015421">
    <property type="entry name" value="PyrdxlP-dep_Trfase_major"/>
</dbReference>
<dbReference type="EMBL" id="BAAANH010000005">
    <property type="protein sequence ID" value="GAA1765605.1"/>
    <property type="molecule type" value="Genomic_DNA"/>
</dbReference>
<keyword evidence="3" id="KW-1185">Reference proteome</keyword>
<evidence type="ECO:0000313" key="2">
    <source>
        <dbReference type="EMBL" id="GAA1765605.1"/>
    </source>
</evidence>
<protein>
    <submittedName>
        <fullName evidence="2">Aminotransferase class V-fold PLP-dependent enzyme</fullName>
    </submittedName>
</protein>
<name>A0ABP4WY46_9MICO</name>
<dbReference type="SUPFAM" id="SSF53383">
    <property type="entry name" value="PLP-dependent transferases"/>
    <property type="match status" value="1"/>
</dbReference>
<dbReference type="GO" id="GO:0008483">
    <property type="term" value="F:transaminase activity"/>
    <property type="evidence" value="ECO:0007669"/>
    <property type="project" value="UniProtKB-KW"/>
</dbReference>
<proteinExistence type="predicted"/>
<dbReference type="Proteomes" id="UP001500506">
    <property type="component" value="Unassembled WGS sequence"/>
</dbReference>
<reference evidence="3" key="1">
    <citation type="journal article" date="2019" name="Int. J. Syst. Evol. Microbiol.">
        <title>The Global Catalogue of Microorganisms (GCM) 10K type strain sequencing project: providing services to taxonomists for standard genome sequencing and annotation.</title>
        <authorList>
            <consortium name="The Broad Institute Genomics Platform"/>
            <consortium name="The Broad Institute Genome Sequencing Center for Infectious Disease"/>
            <person name="Wu L."/>
            <person name="Ma J."/>
        </authorList>
    </citation>
    <scope>NUCLEOTIDE SEQUENCE [LARGE SCALE GENOMIC DNA]</scope>
    <source>
        <strain evidence="3">JCM 14319</strain>
    </source>
</reference>
<dbReference type="Gene3D" id="3.90.1150.10">
    <property type="entry name" value="Aspartate Aminotransferase, domain 1"/>
    <property type="match status" value="1"/>
</dbReference>
<evidence type="ECO:0000259" key="1">
    <source>
        <dbReference type="Pfam" id="PF00266"/>
    </source>
</evidence>